<dbReference type="Gene3D" id="1.10.3720.10">
    <property type="entry name" value="MetI-like"/>
    <property type="match status" value="1"/>
</dbReference>
<accession>A0A451APF7</accession>
<dbReference type="InterPro" id="IPR035906">
    <property type="entry name" value="MetI-like_sf"/>
</dbReference>
<dbReference type="GO" id="GO:0005886">
    <property type="term" value="C:plasma membrane"/>
    <property type="evidence" value="ECO:0007669"/>
    <property type="project" value="UniProtKB-SubCell"/>
</dbReference>
<feature type="transmembrane region" description="Helical" evidence="7">
    <location>
        <begin position="56"/>
        <end position="74"/>
    </location>
</feature>
<reference evidence="10" key="1">
    <citation type="submission" date="2019-02" db="EMBL/GenBank/DDBJ databases">
        <authorList>
            <person name="Gruber-Vodicka R. H."/>
            <person name="Seah K. B. B."/>
        </authorList>
    </citation>
    <scope>NUCLEOTIDE SEQUENCE</scope>
    <source>
        <strain evidence="10">BECK_BY2</strain>
        <strain evidence="9">BECK_BY3</strain>
    </source>
</reference>
<sequence>MIGIGAFLIIWEIIAASGSIPENYLPAFYRIVATMIDGDIGPIIITESLITLLRALTGYLISASIAIPLGIFLGRSRLGSEILGPLIEFLRPLPSSAIIPVALLFLGLGSKMIIFVVVFGASWPILVASMQGAKHVDPVMMDVARLLKLSQTRVNLEVVLPAAMPFVMGGLRISLAVSLILAVTAEMLAGNNGIGFFILDMERSFRVKEMYAGILSIGFVGYFLNLAFESIEKKIIYWKE</sequence>
<dbReference type="EMBL" id="CAADFY010000170">
    <property type="protein sequence ID" value="VFK59311.1"/>
    <property type="molecule type" value="Genomic_DNA"/>
</dbReference>
<keyword evidence="2 7" id="KW-0813">Transport</keyword>
<dbReference type="GO" id="GO:0055085">
    <property type="term" value="P:transmembrane transport"/>
    <property type="evidence" value="ECO:0007669"/>
    <property type="project" value="InterPro"/>
</dbReference>
<evidence type="ECO:0000313" key="9">
    <source>
        <dbReference type="EMBL" id="VFK59311.1"/>
    </source>
</evidence>
<name>A0A451APF7_9GAMM</name>
<keyword evidence="3" id="KW-1003">Cell membrane</keyword>
<dbReference type="EMBL" id="CAADFV010000167">
    <property type="protein sequence ID" value="VFK67889.1"/>
    <property type="molecule type" value="Genomic_DNA"/>
</dbReference>
<feature type="transmembrane region" description="Helical" evidence="7">
    <location>
        <begin position="211"/>
        <end position="228"/>
    </location>
</feature>
<dbReference type="CDD" id="cd06261">
    <property type="entry name" value="TM_PBP2"/>
    <property type="match status" value="1"/>
</dbReference>
<gene>
    <name evidence="10" type="ORF">BECKTUN1418E_GA0071001_11675</name>
    <name evidence="9" type="ORF">BECKTUN1418F_GA0071002_11705</name>
</gene>
<evidence type="ECO:0000256" key="6">
    <source>
        <dbReference type="ARBA" id="ARBA00023136"/>
    </source>
</evidence>
<feature type="transmembrane region" description="Helical" evidence="7">
    <location>
        <begin position="179"/>
        <end position="199"/>
    </location>
</feature>
<dbReference type="InterPro" id="IPR000515">
    <property type="entry name" value="MetI-like"/>
</dbReference>
<dbReference type="SUPFAM" id="SSF161098">
    <property type="entry name" value="MetI-like"/>
    <property type="match status" value="1"/>
</dbReference>
<comment type="similarity">
    <text evidence="7">Belongs to the binding-protein-dependent transport system permease family.</text>
</comment>
<dbReference type="PANTHER" id="PTHR30151">
    <property type="entry name" value="ALKANE SULFONATE ABC TRANSPORTER-RELATED, MEMBRANE SUBUNIT"/>
    <property type="match status" value="1"/>
</dbReference>
<dbReference type="Pfam" id="PF00528">
    <property type="entry name" value="BPD_transp_1"/>
    <property type="match status" value="1"/>
</dbReference>
<dbReference type="AlphaFoldDB" id="A0A451APF7"/>
<dbReference type="PROSITE" id="PS50928">
    <property type="entry name" value="ABC_TM1"/>
    <property type="match status" value="1"/>
</dbReference>
<dbReference type="PANTHER" id="PTHR30151:SF0">
    <property type="entry name" value="ABC TRANSPORTER PERMEASE PROTEIN MJ0413-RELATED"/>
    <property type="match status" value="1"/>
</dbReference>
<organism evidence="10">
    <name type="scientific">Candidatus Kentrum sp. TUN</name>
    <dbReference type="NCBI Taxonomy" id="2126343"/>
    <lineage>
        <taxon>Bacteria</taxon>
        <taxon>Pseudomonadati</taxon>
        <taxon>Pseudomonadota</taxon>
        <taxon>Gammaproteobacteria</taxon>
        <taxon>Candidatus Kentrum</taxon>
    </lineage>
</organism>
<keyword evidence="6 7" id="KW-0472">Membrane</keyword>
<evidence type="ECO:0000256" key="5">
    <source>
        <dbReference type="ARBA" id="ARBA00022989"/>
    </source>
</evidence>
<proteinExistence type="inferred from homology"/>
<evidence type="ECO:0000256" key="3">
    <source>
        <dbReference type="ARBA" id="ARBA00022475"/>
    </source>
</evidence>
<keyword evidence="5 7" id="KW-1133">Transmembrane helix</keyword>
<keyword evidence="4 7" id="KW-0812">Transmembrane</keyword>
<evidence type="ECO:0000256" key="7">
    <source>
        <dbReference type="RuleBase" id="RU363032"/>
    </source>
</evidence>
<evidence type="ECO:0000313" key="10">
    <source>
        <dbReference type="EMBL" id="VFK67889.1"/>
    </source>
</evidence>
<evidence type="ECO:0000256" key="4">
    <source>
        <dbReference type="ARBA" id="ARBA00022692"/>
    </source>
</evidence>
<evidence type="ECO:0000256" key="2">
    <source>
        <dbReference type="ARBA" id="ARBA00022448"/>
    </source>
</evidence>
<evidence type="ECO:0000259" key="8">
    <source>
        <dbReference type="PROSITE" id="PS50928"/>
    </source>
</evidence>
<comment type="subcellular location">
    <subcellularLocation>
        <location evidence="1 7">Cell membrane</location>
        <topology evidence="1 7">Multi-pass membrane protein</topology>
    </subcellularLocation>
</comment>
<protein>
    <submittedName>
        <fullName evidence="10">NitT/TauT family transport system permease protein</fullName>
    </submittedName>
</protein>
<feature type="domain" description="ABC transmembrane type-1" evidence="8">
    <location>
        <begin position="48"/>
        <end position="232"/>
    </location>
</feature>
<evidence type="ECO:0000256" key="1">
    <source>
        <dbReference type="ARBA" id="ARBA00004651"/>
    </source>
</evidence>